<organism evidence="2 3">
    <name type="scientific">Ilumatobacter fluminis</name>
    <dbReference type="NCBI Taxonomy" id="467091"/>
    <lineage>
        <taxon>Bacteria</taxon>
        <taxon>Bacillati</taxon>
        <taxon>Actinomycetota</taxon>
        <taxon>Acidimicrobiia</taxon>
        <taxon>Acidimicrobiales</taxon>
        <taxon>Ilumatobacteraceae</taxon>
        <taxon>Ilumatobacter</taxon>
    </lineage>
</organism>
<reference evidence="2 3" key="1">
    <citation type="submission" date="2019-03" db="EMBL/GenBank/DDBJ databases">
        <title>Sequencing the genomes of 1000 actinobacteria strains.</title>
        <authorList>
            <person name="Klenk H.-P."/>
        </authorList>
    </citation>
    <scope>NUCLEOTIDE SEQUENCE [LARGE SCALE GENOMIC DNA]</scope>
    <source>
        <strain evidence="2 3">DSM 18936</strain>
    </source>
</reference>
<keyword evidence="3" id="KW-1185">Reference proteome</keyword>
<protein>
    <submittedName>
        <fullName evidence="2">Radical SAM-linked protein</fullName>
    </submittedName>
</protein>
<dbReference type="RefSeq" id="WP_166657450.1">
    <property type="nucleotide sequence ID" value="NZ_SOAU01000001.1"/>
</dbReference>
<feature type="domain" description="DUF2344" evidence="1">
    <location>
        <begin position="2"/>
        <end position="171"/>
    </location>
</feature>
<accession>A0A4R7I0M4</accession>
<comment type="caution">
    <text evidence="2">The sequence shown here is derived from an EMBL/GenBank/DDBJ whole genome shotgun (WGS) entry which is preliminary data.</text>
</comment>
<gene>
    <name evidence="2" type="ORF">BDK89_1575</name>
</gene>
<name>A0A4R7I0M4_9ACTN</name>
<proteinExistence type="predicted"/>
<dbReference type="NCBIfam" id="TIGR03936">
    <property type="entry name" value="sam_1_link_chp"/>
    <property type="match status" value="1"/>
</dbReference>
<evidence type="ECO:0000313" key="3">
    <source>
        <dbReference type="Proteomes" id="UP000294558"/>
    </source>
</evidence>
<dbReference type="AlphaFoldDB" id="A0A4R7I0M4"/>
<dbReference type="InterPro" id="IPR018768">
    <property type="entry name" value="DUF2344"/>
</dbReference>
<dbReference type="EMBL" id="SOAU01000001">
    <property type="protein sequence ID" value="TDT15993.1"/>
    <property type="molecule type" value="Genomic_DNA"/>
</dbReference>
<dbReference type="Proteomes" id="UP000294558">
    <property type="component" value="Unassembled WGS sequence"/>
</dbReference>
<evidence type="ECO:0000313" key="2">
    <source>
        <dbReference type="EMBL" id="TDT15993.1"/>
    </source>
</evidence>
<dbReference type="Pfam" id="PF10105">
    <property type="entry name" value="DUF2344"/>
    <property type="match status" value="1"/>
</dbReference>
<sequence>MKIRCRSSKLGKVRFTSHRDAARIWERALRRAELPVAATEGFTPRPKISFGLALPTGAESIAEYVDIELRPDVADVDLDTLPERLSAALPNGFDVLVVAEREQGAASLQEAVTSVTWELWAPDLDRDAHIDACRLLDADVLELERERKGKRSVDDVRPMILDAQPTATGDRLVVRLATVGRALRPAEFAQLAYPDIEPILVRALRTHQWIDRDGQPDELLPLPAGLDARPVEVLA</sequence>
<evidence type="ECO:0000259" key="1">
    <source>
        <dbReference type="Pfam" id="PF10105"/>
    </source>
</evidence>